<keyword evidence="2" id="KW-0812">Transmembrane</keyword>
<feature type="region of interest" description="Disordered" evidence="1">
    <location>
        <begin position="1"/>
        <end position="25"/>
    </location>
</feature>
<evidence type="ECO:0000256" key="1">
    <source>
        <dbReference type="SAM" id="MobiDB-lite"/>
    </source>
</evidence>
<keyword evidence="4" id="KW-1185">Reference proteome</keyword>
<dbReference type="Proteomes" id="UP000552883">
    <property type="component" value="Unassembled WGS sequence"/>
</dbReference>
<dbReference type="EMBL" id="JACHBS010000001">
    <property type="protein sequence ID" value="MBB5617595.1"/>
    <property type="molecule type" value="Genomic_DNA"/>
</dbReference>
<accession>A0A840X930</accession>
<proteinExistence type="predicted"/>
<feature type="compositionally biased region" description="Basic and acidic residues" evidence="1">
    <location>
        <begin position="1"/>
        <end position="19"/>
    </location>
</feature>
<dbReference type="RefSeq" id="WP_153981742.1">
    <property type="nucleotide sequence ID" value="NZ_BAAANZ010000018.1"/>
</dbReference>
<evidence type="ECO:0000313" key="3">
    <source>
        <dbReference type="EMBL" id="MBB5617595.1"/>
    </source>
</evidence>
<sequence>MHDDDRRLRERLRGADPARDLAPLPPMWLDHRMEQIMSDTPSTPTRETEAPTTTPSTVRRPWIAIAVAAAGVAAAAAIAVPLVLGGSPTVEPLALPEGGGLASGSCLPVTAEALLEQEQAFAARVITVEGETVTLEVTERFAGEVADRVTVPQVDELTSDFSLQPFAVGDEYLVVAGDGEVRGCGLSGPDSPELRALYAEAFGG</sequence>
<evidence type="ECO:0000256" key="2">
    <source>
        <dbReference type="SAM" id="Phobius"/>
    </source>
</evidence>
<dbReference type="AlphaFoldDB" id="A0A840X930"/>
<keyword evidence="2" id="KW-0472">Membrane</keyword>
<organism evidence="3 4">
    <name type="scientific">Microcella frigidaquae</name>
    <dbReference type="NCBI Taxonomy" id="424758"/>
    <lineage>
        <taxon>Bacteria</taxon>
        <taxon>Bacillati</taxon>
        <taxon>Actinomycetota</taxon>
        <taxon>Actinomycetes</taxon>
        <taxon>Micrococcales</taxon>
        <taxon>Microbacteriaceae</taxon>
        <taxon>Microcella</taxon>
    </lineage>
</organism>
<reference evidence="3 4" key="1">
    <citation type="submission" date="2020-08" db="EMBL/GenBank/DDBJ databases">
        <title>Sequencing the genomes of 1000 actinobacteria strains.</title>
        <authorList>
            <person name="Klenk H.-P."/>
        </authorList>
    </citation>
    <scope>NUCLEOTIDE SEQUENCE [LARGE SCALE GENOMIC DNA]</scope>
    <source>
        <strain evidence="3 4">DSM 23889</strain>
    </source>
</reference>
<feature type="transmembrane region" description="Helical" evidence="2">
    <location>
        <begin position="62"/>
        <end position="84"/>
    </location>
</feature>
<keyword evidence="2" id="KW-1133">Transmembrane helix</keyword>
<dbReference type="OrthoDB" id="5117757at2"/>
<name>A0A840X930_9MICO</name>
<comment type="caution">
    <text evidence="3">The sequence shown here is derived from an EMBL/GenBank/DDBJ whole genome shotgun (WGS) entry which is preliminary data.</text>
</comment>
<protein>
    <submittedName>
        <fullName evidence="3">Uncharacterized protein</fullName>
    </submittedName>
</protein>
<evidence type="ECO:0000313" key="4">
    <source>
        <dbReference type="Proteomes" id="UP000552883"/>
    </source>
</evidence>
<gene>
    <name evidence="3" type="ORF">BJ959_001091</name>
</gene>